<dbReference type="PANTHER" id="PTHR47696">
    <property type="entry name" value="THAP DOMAIN-CONTAINING PROTEIN 2"/>
    <property type="match status" value="1"/>
</dbReference>
<evidence type="ECO:0000256" key="5">
    <source>
        <dbReference type="PROSITE-ProRule" id="PRU00309"/>
    </source>
</evidence>
<organism evidence="7 8">
    <name type="scientific">Eptatretus burgeri</name>
    <name type="common">Inshore hagfish</name>
    <dbReference type="NCBI Taxonomy" id="7764"/>
    <lineage>
        <taxon>Eukaryota</taxon>
        <taxon>Metazoa</taxon>
        <taxon>Chordata</taxon>
        <taxon>Craniata</taxon>
        <taxon>Vertebrata</taxon>
        <taxon>Cyclostomata</taxon>
        <taxon>Myxini</taxon>
        <taxon>Myxiniformes</taxon>
        <taxon>Myxinidae</taxon>
        <taxon>Eptatretinae</taxon>
        <taxon>Eptatretus</taxon>
    </lineage>
</organism>
<dbReference type="GO" id="GO:0008270">
    <property type="term" value="F:zinc ion binding"/>
    <property type="evidence" value="ECO:0007669"/>
    <property type="project" value="UniProtKB-KW"/>
</dbReference>
<proteinExistence type="predicted"/>
<evidence type="ECO:0000256" key="1">
    <source>
        <dbReference type="ARBA" id="ARBA00022723"/>
    </source>
</evidence>
<protein>
    <recommendedName>
        <fullName evidence="6">THAP-type domain-containing protein</fullName>
    </recommendedName>
</protein>
<evidence type="ECO:0000256" key="2">
    <source>
        <dbReference type="ARBA" id="ARBA00022771"/>
    </source>
</evidence>
<keyword evidence="4 5" id="KW-0238">DNA-binding</keyword>
<evidence type="ECO:0000313" key="8">
    <source>
        <dbReference type="Proteomes" id="UP000694388"/>
    </source>
</evidence>
<accession>A0A8C4QGW7</accession>
<dbReference type="AlphaFoldDB" id="A0A8C4QGW7"/>
<evidence type="ECO:0000256" key="4">
    <source>
        <dbReference type="ARBA" id="ARBA00023125"/>
    </source>
</evidence>
<evidence type="ECO:0000259" key="6">
    <source>
        <dbReference type="PROSITE" id="PS50950"/>
    </source>
</evidence>
<reference evidence="7" key="2">
    <citation type="submission" date="2025-09" db="UniProtKB">
        <authorList>
            <consortium name="Ensembl"/>
        </authorList>
    </citation>
    <scope>IDENTIFICATION</scope>
</reference>
<keyword evidence="8" id="KW-1185">Reference proteome</keyword>
<evidence type="ECO:0000313" key="7">
    <source>
        <dbReference type="Ensembl" id="ENSEBUP00000015199.1"/>
    </source>
</evidence>
<dbReference type="SUPFAM" id="SSF57716">
    <property type="entry name" value="Glucocorticoid receptor-like (DNA-binding domain)"/>
    <property type="match status" value="1"/>
</dbReference>
<dbReference type="SMART" id="SM00692">
    <property type="entry name" value="DM3"/>
    <property type="match status" value="1"/>
</dbReference>
<dbReference type="SMART" id="SM00980">
    <property type="entry name" value="THAP"/>
    <property type="match status" value="1"/>
</dbReference>
<sequence length="124" mass="14185">MTTAPSRKSRSSSGTECFAMNCTNYQNGAKEREPIRHGQWAQNCRRNKPPGSNAKVCSAHFTEDQLDRTGQIVRLREGAIPTIFNLPCHLINVSKMAFLKICSSFISSRSLFRILFRVRWLFNF</sequence>
<dbReference type="Pfam" id="PF05485">
    <property type="entry name" value="THAP"/>
    <property type="match status" value="1"/>
</dbReference>
<dbReference type="Ensembl" id="ENSEBUT00000015775.1">
    <property type="protein sequence ID" value="ENSEBUP00000015199.1"/>
    <property type="gene ID" value="ENSEBUG00000009578.1"/>
</dbReference>
<dbReference type="Proteomes" id="UP000694388">
    <property type="component" value="Unplaced"/>
</dbReference>
<dbReference type="InterPro" id="IPR006612">
    <property type="entry name" value="THAP_Znf"/>
</dbReference>
<reference evidence="7" key="1">
    <citation type="submission" date="2025-08" db="UniProtKB">
        <authorList>
            <consortium name="Ensembl"/>
        </authorList>
    </citation>
    <scope>IDENTIFICATION</scope>
</reference>
<dbReference type="GO" id="GO:0003677">
    <property type="term" value="F:DNA binding"/>
    <property type="evidence" value="ECO:0007669"/>
    <property type="project" value="UniProtKB-UniRule"/>
</dbReference>
<evidence type="ECO:0000256" key="3">
    <source>
        <dbReference type="ARBA" id="ARBA00022833"/>
    </source>
</evidence>
<keyword evidence="3" id="KW-0862">Zinc</keyword>
<dbReference type="PROSITE" id="PS50950">
    <property type="entry name" value="ZF_THAP"/>
    <property type="match status" value="1"/>
</dbReference>
<dbReference type="PANTHER" id="PTHR47696:SF1">
    <property type="entry name" value="THAP DOMAIN-CONTAINING PROTEIN 2"/>
    <property type="match status" value="1"/>
</dbReference>
<name>A0A8C4QGW7_EPTBU</name>
<dbReference type="InterPro" id="IPR026521">
    <property type="entry name" value="THAP2"/>
</dbReference>
<feature type="domain" description="THAP-type" evidence="6">
    <location>
        <begin position="8"/>
        <end position="84"/>
    </location>
</feature>
<dbReference type="GeneTree" id="ENSGT00940000180149"/>
<keyword evidence="2 5" id="KW-0863">Zinc-finger</keyword>
<keyword evidence="1" id="KW-0479">Metal-binding</keyword>